<protein>
    <recommendedName>
        <fullName evidence="3">Chromo domain-containing protein</fullName>
    </recommendedName>
</protein>
<dbReference type="PANTHER" id="PTHR22812">
    <property type="entry name" value="CHROMOBOX PROTEIN"/>
    <property type="match status" value="1"/>
</dbReference>
<dbReference type="InterPro" id="IPR000953">
    <property type="entry name" value="Chromo/chromo_shadow_dom"/>
</dbReference>
<dbReference type="PROSITE" id="PS50013">
    <property type="entry name" value="CHROMO_2"/>
    <property type="match status" value="1"/>
</dbReference>
<gene>
    <name evidence="4" type="ORF">RO3G_15894</name>
</gene>
<evidence type="ECO:0000313" key="4">
    <source>
        <dbReference type="EMBL" id="EIE91183.1"/>
    </source>
</evidence>
<comment type="subcellular location">
    <subcellularLocation>
        <location evidence="1">Nucleus</location>
    </subcellularLocation>
</comment>
<accession>I1CRV3</accession>
<dbReference type="InterPro" id="IPR023780">
    <property type="entry name" value="Chromo_domain"/>
</dbReference>
<dbReference type="GeneID" id="93622859"/>
<dbReference type="AlphaFoldDB" id="I1CRV3"/>
<dbReference type="EMBL" id="CH476749">
    <property type="protein sequence ID" value="EIE91183.1"/>
    <property type="molecule type" value="Genomic_DNA"/>
</dbReference>
<evidence type="ECO:0000256" key="1">
    <source>
        <dbReference type="ARBA" id="ARBA00004123"/>
    </source>
</evidence>
<dbReference type="SUPFAM" id="SSF54160">
    <property type="entry name" value="Chromo domain-like"/>
    <property type="match status" value="1"/>
</dbReference>
<dbReference type="SMART" id="SM00298">
    <property type="entry name" value="CHROMO"/>
    <property type="match status" value="1"/>
</dbReference>
<evidence type="ECO:0000256" key="2">
    <source>
        <dbReference type="ARBA" id="ARBA00023242"/>
    </source>
</evidence>
<dbReference type="GO" id="GO:0005634">
    <property type="term" value="C:nucleus"/>
    <property type="evidence" value="ECO:0007669"/>
    <property type="project" value="UniProtKB-SubCell"/>
</dbReference>
<dbReference type="InterPro" id="IPR016197">
    <property type="entry name" value="Chromo-like_dom_sf"/>
</dbReference>
<reference evidence="4 5" key="1">
    <citation type="journal article" date="2009" name="PLoS Genet.">
        <title>Genomic analysis of the basal lineage fungus Rhizopus oryzae reveals a whole-genome duplication.</title>
        <authorList>
            <person name="Ma L.-J."/>
            <person name="Ibrahim A.S."/>
            <person name="Skory C."/>
            <person name="Grabherr M.G."/>
            <person name="Burger G."/>
            <person name="Butler M."/>
            <person name="Elias M."/>
            <person name="Idnurm A."/>
            <person name="Lang B.F."/>
            <person name="Sone T."/>
            <person name="Abe A."/>
            <person name="Calvo S.E."/>
            <person name="Corrochano L.M."/>
            <person name="Engels R."/>
            <person name="Fu J."/>
            <person name="Hansberg W."/>
            <person name="Kim J.-M."/>
            <person name="Kodira C.D."/>
            <person name="Koehrsen M.J."/>
            <person name="Liu B."/>
            <person name="Miranda-Saavedra D."/>
            <person name="O'Leary S."/>
            <person name="Ortiz-Castellanos L."/>
            <person name="Poulter R."/>
            <person name="Rodriguez-Romero J."/>
            <person name="Ruiz-Herrera J."/>
            <person name="Shen Y.-Q."/>
            <person name="Zeng Q."/>
            <person name="Galagan J."/>
            <person name="Birren B.W."/>
            <person name="Cuomo C.A."/>
            <person name="Wickes B.L."/>
        </authorList>
    </citation>
    <scope>NUCLEOTIDE SEQUENCE [LARGE SCALE GENOMIC DNA]</scope>
    <source>
        <strain evidence="5">RA 99-880 / ATCC MYA-4621 / FGSC 9543 / NRRL 43880</strain>
    </source>
</reference>
<feature type="domain" description="Chromo" evidence="3">
    <location>
        <begin position="92"/>
        <end position="123"/>
    </location>
</feature>
<dbReference type="InParanoid" id="I1CRV3"/>
<dbReference type="RefSeq" id="XP_067526579.1">
    <property type="nucleotide sequence ID" value="XM_067670478.1"/>
</dbReference>
<sequence length="205" mass="23882">MELQIKVVCELCGITSDGEQDCVALDGGYTLFIKQFEELYISYDNNNMLIDEDENDKVINNNTTGIESDIDFPEYINPTKKRKKKSKNENIYEVEKILNHKIENKKYIFYVKWKNYGDIDNTWNIINNNILITSKVRKIVMATGWVVLKFIISNICKQSKFEIVWCSIHGQAAVKHEFCNSLQQFFDLLYIFTDINIGFGCSARD</sequence>
<dbReference type="Proteomes" id="UP000009138">
    <property type="component" value="Unassembled WGS sequence"/>
</dbReference>
<dbReference type="InterPro" id="IPR051219">
    <property type="entry name" value="Heterochromatin_chromo-domain"/>
</dbReference>
<name>I1CRV3_RHIO9</name>
<evidence type="ECO:0000313" key="5">
    <source>
        <dbReference type="Proteomes" id="UP000009138"/>
    </source>
</evidence>
<proteinExistence type="predicted"/>
<organism evidence="4 5">
    <name type="scientific">Rhizopus delemar (strain RA 99-880 / ATCC MYA-4621 / FGSC 9543 / NRRL 43880)</name>
    <name type="common">Mucormycosis agent</name>
    <name type="synonym">Rhizopus arrhizus var. delemar</name>
    <dbReference type="NCBI Taxonomy" id="246409"/>
    <lineage>
        <taxon>Eukaryota</taxon>
        <taxon>Fungi</taxon>
        <taxon>Fungi incertae sedis</taxon>
        <taxon>Mucoromycota</taxon>
        <taxon>Mucoromycotina</taxon>
        <taxon>Mucoromycetes</taxon>
        <taxon>Mucorales</taxon>
        <taxon>Mucorineae</taxon>
        <taxon>Rhizopodaceae</taxon>
        <taxon>Rhizopus</taxon>
    </lineage>
</organism>
<dbReference type="VEuPathDB" id="FungiDB:RO3G_15894"/>
<evidence type="ECO:0000259" key="3">
    <source>
        <dbReference type="PROSITE" id="PS50013"/>
    </source>
</evidence>
<keyword evidence="2" id="KW-0539">Nucleus</keyword>
<dbReference type="Pfam" id="PF00385">
    <property type="entry name" value="Chromo"/>
    <property type="match status" value="1"/>
</dbReference>
<keyword evidence="5" id="KW-1185">Reference proteome</keyword>
<dbReference type="Gene3D" id="2.40.50.40">
    <property type="match status" value="1"/>
</dbReference>